<dbReference type="EMBL" id="PYAL01000008">
    <property type="protein sequence ID" value="RXN84672.1"/>
    <property type="molecule type" value="Genomic_DNA"/>
</dbReference>
<dbReference type="RefSeq" id="WP_129153600.1">
    <property type="nucleotide sequence ID" value="NZ_JBHSDO010000018.1"/>
</dbReference>
<keyword evidence="2" id="KW-1185">Reference proteome</keyword>
<reference evidence="1 2" key="1">
    <citation type="journal article" date="2017" name="Int. J. Syst. Evol. Microbiol.">
        <title>Achromobacter aloeverae sp. nov., isolated from the root of Aloe vera (L.) Burm.f.</title>
        <authorList>
            <person name="Kuncharoen N."/>
            <person name="Muramatsu Y."/>
            <person name="Shibata C."/>
            <person name="Kamakura Y."/>
            <person name="Nakagawa Y."/>
            <person name="Tanasupawat S."/>
        </authorList>
    </citation>
    <scope>NUCLEOTIDE SEQUENCE [LARGE SCALE GENOMIC DNA]</scope>
    <source>
        <strain evidence="1 2">AVA-1</strain>
    </source>
</reference>
<accession>A0A4Q1HEJ2</accession>
<dbReference type="OrthoDB" id="9850229at2"/>
<name>A0A4Q1HEJ2_9BURK</name>
<protein>
    <submittedName>
        <fullName evidence="1">Uncharacterized protein</fullName>
    </submittedName>
</protein>
<dbReference type="AlphaFoldDB" id="A0A4Q1HEJ2"/>
<evidence type="ECO:0000313" key="1">
    <source>
        <dbReference type="EMBL" id="RXN84672.1"/>
    </source>
</evidence>
<evidence type="ECO:0000313" key="2">
    <source>
        <dbReference type="Proteomes" id="UP000290849"/>
    </source>
</evidence>
<organism evidence="1 2">
    <name type="scientific">Achromobacter aloeverae</name>
    <dbReference type="NCBI Taxonomy" id="1750518"/>
    <lineage>
        <taxon>Bacteria</taxon>
        <taxon>Pseudomonadati</taxon>
        <taxon>Pseudomonadota</taxon>
        <taxon>Betaproteobacteria</taxon>
        <taxon>Burkholderiales</taxon>
        <taxon>Alcaligenaceae</taxon>
        <taxon>Achromobacter</taxon>
    </lineage>
</organism>
<gene>
    <name evidence="1" type="ORF">C7R54_25295</name>
</gene>
<comment type="caution">
    <text evidence="1">The sequence shown here is derived from an EMBL/GenBank/DDBJ whole genome shotgun (WGS) entry which is preliminary data.</text>
</comment>
<proteinExistence type="predicted"/>
<sequence>MSSTLPLSQPATAAAPTLPDINDARARASGAYDRLCALRDPSLLHSAEVHGFASDKSFEKVEKVEATMEAVSRHITAQCNIPAERIQRVTHLQPHAYPSALHDKVLVDLRDVRLPSMARIAIYSQAGSASSSKDGGFA</sequence>
<dbReference type="Proteomes" id="UP000290849">
    <property type="component" value="Unassembled WGS sequence"/>
</dbReference>